<sequence>MKKYLIEKLWTFEYDYDMAVVKELKNNDKKWNVSFVEFDVKNFIKEGDIVKGKLFMQYVCESLKVDSELRAVQPFPKSPHIEAVVRVVKHINSDSLLLESSISDSEILVEFENDVTYKKDDVIFFEGELSFEFL</sequence>
<evidence type="ECO:0000313" key="1">
    <source>
        <dbReference type="EMBL" id="ACV39284.1"/>
    </source>
</evidence>
<dbReference type="EMBL" id="CP001685">
    <property type="protein sequence ID" value="ACV39284.1"/>
    <property type="molecule type" value="Genomic_DNA"/>
</dbReference>
<dbReference type="AlphaFoldDB" id="C7NAV3"/>
<keyword evidence="2" id="KW-1185">Reference proteome</keyword>
<dbReference type="KEGG" id="lba:Lebu_1399"/>
<dbReference type="Proteomes" id="UP000001910">
    <property type="component" value="Chromosome"/>
</dbReference>
<reference evidence="1 2" key="1">
    <citation type="journal article" date="2009" name="Stand. Genomic Sci.">
        <title>Complete genome sequence of Leptotrichia buccalis type strain (C-1013-b).</title>
        <authorList>
            <person name="Ivanova N."/>
            <person name="Gronow S."/>
            <person name="Lapidus A."/>
            <person name="Copeland A."/>
            <person name="Glavina Del Rio T."/>
            <person name="Nolan M."/>
            <person name="Lucas S."/>
            <person name="Chen F."/>
            <person name="Tice H."/>
            <person name="Cheng J.F."/>
            <person name="Saunders E."/>
            <person name="Bruce D."/>
            <person name="Goodwin L."/>
            <person name="Brettin T."/>
            <person name="Detter J.C."/>
            <person name="Han C."/>
            <person name="Pitluck S."/>
            <person name="Mikhailova N."/>
            <person name="Pati A."/>
            <person name="Mavrommatis K."/>
            <person name="Chen A."/>
            <person name="Palaniappan K."/>
            <person name="Land M."/>
            <person name="Hauser L."/>
            <person name="Chang Y.J."/>
            <person name="Jeffries C.D."/>
            <person name="Chain P."/>
            <person name="Rohde C."/>
            <person name="Goker M."/>
            <person name="Bristow J."/>
            <person name="Eisen J.A."/>
            <person name="Markowitz V."/>
            <person name="Hugenholtz P."/>
            <person name="Kyrpides N.C."/>
            <person name="Klenk H.P."/>
        </authorList>
    </citation>
    <scope>NUCLEOTIDE SEQUENCE [LARGE SCALE GENOMIC DNA]</scope>
    <source>
        <strain evidence="2">ATCC 14201 / DSM 1135 / JCM 12969 / NCTC 10249 / C-1013-b</strain>
    </source>
</reference>
<protein>
    <submittedName>
        <fullName evidence="1">Uncharacterized protein</fullName>
    </submittedName>
</protein>
<accession>C7NAV3</accession>
<dbReference type="OrthoDB" id="81968at2"/>
<organism evidence="1 2">
    <name type="scientific">Leptotrichia buccalis (strain ATCC 14201 / DSM 1135 / JCM 12969 / NCTC 10249 / C-1013-b)</name>
    <dbReference type="NCBI Taxonomy" id="523794"/>
    <lineage>
        <taxon>Bacteria</taxon>
        <taxon>Fusobacteriati</taxon>
        <taxon>Fusobacteriota</taxon>
        <taxon>Fusobacteriia</taxon>
        <taxon>Fusobacteriales</taxon>
        <taxon>Leptotrichiaceae</taxon>
        <taxon>Leptotrichia</taxon>
    </lineage>
</organism>
<dbReference type="HOGENOM" id="CLU_152432_0_0_0"/>
<evidence type="ECO:0000313" key="2">
    <source>
        <dbReference type="Proteomes" id="UP000001910"/>
    </source>
</evidence>
<name>C7NAV3_LEPBD</name>
<dbReference type="STRING" id="523794.Lebu_1399"/>
<gene>
    <name evidence="1" type="ordered locus">Lebu_1399</name>
</gene>
<proteinExistence type="predicted"/>
<dbReference type="RefSeq" id="WP_015769625.1">
    <property type="nucleotide sequence ID" value="NC_013192.1"/>
</dbReference>